<evidence type="ECO:0000313" key="5">
    <source>
        <dbReference type="Proteomes" id="UP000317265"/>
    </source>
</evidence>
<reference evidence="3 5" key="1">
    <citation type="journal article" date="2019" name="Nat. Microbiol.">
        <title>Expanding anaerobic alkane metabolism in the domain of Archaea.</title>
        <authorList>
            <person name="Wang Y."/>
            <person name="Wegener G."/>
            <person name="Hou J."/>
            <person name="Wang F."/>
            <person name="Xiao X."/>
        </authorList>
    </citation>
    <scope>NUCLEOTIDE SEQUENCE [LARGE SCALE GENOMIC DNA]</scope>
    <source>
        <strain evidence="3">WYZ-LMO11</strain>
    </source>
</reference>
<evidence type="ECO:0000313" key="4">
    <source>
        <dbReference type="Proteomes" id="UP000316080"/>
    </source>
</evidence>
<proteinExistence type="predicted"/>
<sequence>MSFKEAELLRKRAEAFLKNALYLINENEADLAMFNFEQYCQLILKYKLLIIKGTYPRTHSLRQLIKELSEINPKIAILIEDIKNLHYIARLEESYISSRYLPFEYTIEEVKDISKFVIEVFKPLVNSI</sequence>
<name>A0A520KGK5_9CREN</name>
<evidence type="ECO:0000259" key="1">
    <source>
        <dbReference type="PROSITE" id="PS50910"/>
    </source>
</evidence>
<comment type="caution">
    <text evidence="2">The sequence shown here is derived from an EMBL/GenBank/DDBJ whole genome shotgun (WGS) entry which is preliminary data.</text>
</comment>
<gene>
    <name evidence="3" type="ORF">DSO09_01970</name>
    <name evidence="2" type="ORF">EF809_01220</name>
</gene>
<accession>A0A520KGK5</accession>
<keyword evidence="3" id="KW-0238">DNA-binding</keyword>
<organism evidence="2 4">
    <name type="scientific">Thermoproteota archaeon</name>
    <dbReference type="NCBI Taxonomy" id="2056631"/>
    <lineage>
        <taxon>Archaea</taxon>
        <taxon>Thermoproteota</taxon>
    </lineage>
</organism>
<evidence type="ECO:0000313" key="3">
    <source>
        <dbReference type="EMBL" id="TDA39651.1"/>
    </source>
</evidence>
<dbReference type="EMBL" id="RXIH01000009">
    <property type="protein sequence ID" value="RZN57267.1"/>
    <property type="molecule type" value="Genomic_DNA"/>
</dbReference>
<dbReference type="InterPro" id="IPR007842">
    <property type="entry name" value="HEPN_dom"/>
</dbReference>
<dbReference type="AlphaFoldDB" id="A0A520KGK5"/>
<dbReference type="Pfam" id="PF05168">
    <property type="entry name" value="HEPN"/>
    <property type="match status" value="1"/>
</dbReference>
<dbReference type="SUPFAM" id="SSF81593">
    <property type="entry name" value="Nucleotidyltransferase substrate binding subunit/domain"/>
    <property type="match status" value="1"/>
</dbReference>
<dbReference type="EMBL" id="QNVI01000022">
    <property type="protein sequence ID" value="TDA39651.1"/>
    <property type="molecule type" value="Genomic_DNA"/>
</dbReference>
<evidence type="ECO:0000313" key="2">
    <source>
        <dbReference type="EMBL" id="RZN57267.1"/>
    </source>
</evidence>
<protein>
    <submittedName>
        <fullName evidence="3">DNA-binding protein</fullName>
    </submittedName>
    <submittedName>
        <fullName evidence="2">HEPN domain-containing protein</fullName>
    </submittedName>
</protein>
<dbReference type="GO" id="GO:0003677">
    <property type="term" value="F:DNA binding"/>
    <property type="evidence" value="ECO:0007669"/>
    <property type="project" value="UniProtKB-KW"/>
</dbReference>
<dbReference type="Proteomes" id="UP000316080">
    <property type="component" value="Unassembled WGS sequence"/>
</dbReference>
<reference evidence="2 4" key="2">
    <citation type="journal article" date="2019" name="Nat. Microbiol.">
        <title>Wide diversity of methane and short-chain alkane metabolisms in uncultured archaea.</title>
        <authorList>
            <person name="Borrel G."/>
            <person name="Adam P.S."/>
            <person name="McKay L.J."/>
            <person name="Chen L.X."/>
            <person name="Sierra-Garcia I.N."/>
            <person name="Sieber C.M."/>
            <person name="Letourneur Q."/>
            <person name="Ghozlane A."/>
            <person name="Andersen G.L."/>
            <person name="Li W.J."/>
            <person name="Hallam S.J."/>
            <person name="Muyzer G."/>
            <person name="de Oliveira V.M."/>
            <person name="Inskeep W.P."/>
            <person name="Banfield J.F."/>
            <person name="Gribaldo S."/>
        </authorList>
    </citation>
    <scope>NUCLEOTIDE SEQUENCE [LARGE SCALE GENOMIC DNA]</scope>
    <source>
        <strain evidence="2">Verst-YHS</strain>
    </source>
</reference>
<dbReference type="Proteomes" id="UP000317265">
    <property type="component" value="Unassembled WGS sequence"/>
</dbReference>
<dbReference type="Gene3D" id="1.20.120.330">
    <property type="entry name" value="Nucleotidyltransferases domain 2"/>
    <property type="match status" value="1"/>
</dbReference>
<dbReference type="PROSITE" id="PS50910">
    <property type="entry name" value="HEPN"/>
    <property type="match status" value="1"/>
</dbReference>
<dbReference type="SMART" id="SM00748">
    <property type="entry name" value="HEPN"/>
    <property type="match status" value="1"/>
</dbReference>
<feature type="domain" description="HEPN" evidence="1">
    <location>
        <begin position="10"/>
        <end position="124"/>
    </location>
</feature>